<dbReference type="EMBL" id="WTFN01000022">
    <property type="protein sequence ID" value="MWK56543.1"/>
    <property type="molecule type" value="Genomic_DNA"/>
</dbReference>
<name>A0A7X3H6Z9_9GAMM</name>
<gene>
    <name evidence="1" type="ORF">GO594_11205</name>
</gene>
<organism evidence="1 2">
    <name type="scientific">Metapseudomonas otitidis</name>
    <dbReference type="NCBI Taxonomy" id="319939"/>
    <lineage>
        <taxon>Bacteria</taxon>
        <taxon>Pseudomonadati</taxon>
        <taxon>Pseudomonadota</taxon>
        <taxon>Gammaproteobacteria</taxon>
        <taxon>Pseudomonadales</taxon>
        <taxon>Pseudomonadaceae</taxon>
        <taxon>Metapseudomonas</taxon>
    </lineage>
</organism>
<evidence type="ECO:0000313" key="1">
    <source>
        <dbReference type="EMBL" id="MWK56543.1"/>
    </source>
</evidence>
<evidence type="ECO:0000313" key="2">
    <source>
        <dbReference type="Proteomes" id="UP000461288"/>
    </source>
</evidence>
<comment type="caution">
    <text evidence="1">The sequence shown here is derived from an EMBL/GenBank/DDBJ whole genome shotgun (WGS) entry which is preliminary data.</text>
</comment>
<sequence length="286" mass="32773">MSRIYPENLFSFAAHDTQRSATQFWQWAFSDTQDPMLRGLLVEYLVCQHLIDHAEHIAGPQVRRFTQDDPYQGNLIRSLRRSFEFQHAGDVTDLQLTWGLTVEIKSTATQRWSLKKTQCWNWLTGRSLSRKAFQANLYILAELNGAPQESGGKLDLGETCFHVLSREDLEELAGNRNQVGYKAYVQRSEAHQQSCDYHQLPGVVQRLAHARLKQACASVVAHWRLPDRPTGNAYPLAVQRNGVIEAGYYCGEERTLLMPFTVAWQNGFTPDWKAWEALGMRFEPEA</sequence>
<protein>
    <submittedName>
        <fullName evidence="1">Uncharacterized protein</fullName>
    </submittedName>
</protein>
<proteinExistence type="predicted"/>
<reference evidence="1 2" key="1">
    <citation type="submission" date="2019-12" db="EMBL/GenBank/DDBJ databases">
        <title>Draft genome sequence of Pseudomonas otitidis recovered from a chicken carcass.</title>
        <authorList>
            <person name="Vieira T.R."/>
            <person name="Oliviera E.F.C."/>
            <person name="Silva N.M.V."/>
            <person name="Sambrano G.E."/>
            <person name="Cibulski S.P."/>
            <person name="Cardoso M.R.I."/>
        </authorList>
    </citation>
    <scope>NUCLEOTIDE SEQUENCE [LARGE SCALE GENOMIC DNA]</scope>
    <source>
        <strain evidence="1 2">25_K</strain>
    </source>
</reference>
<dbReference type="Proteomes" id="UP000461288">
    <property type="component" value="Unassembled WGS sequence"/>
</dbReference>
<dbReference type="RefSeq" id="WP_160480790.1">
    <property type="nucleotide sequence ID" value="NZ_WTFN01000022.1"/>
</dbReference>
<accession>A0A7X3H6Z9</accession>
<dbReference type="AlphaFoldDB" id="A0A7X3H6Z9"/>